<dbReference type="STRING" id="1314783.A0A165MGP8"/>
<dbReference type="GO" id="GO:0005634">
    <property type="term" value="C:nucleus"/>
    <property type="evidence" value="ECO:0007669"/>
    <property type="project" value="TreeGrafter"/>
</dbReference>
<feature type="compositionally biased region" description="Basic and acidic residues" evidence="2">
    <location>
        <begin position="13"/>
        <end position="23"/>
    </location>
</feature>
<evidence type="ECO:0008006" key="5">
    <source>
        <dbReference type="Google" id="ProtNLM"/>
    </source>
</evidence>
<proteinExistence type="inferred from homology"/>
<keyword evidence="4" id="KW-1185">Reference proteome</keyword>
<protein>
    <recommendedName>
        <fullName evidence="5">Translation machinery-associated protein 16</fullName>
    </recommendedName>
</protein>
<evidence type="ECO:0000313" key="4">
    <source>
        <dbReference type="Proteomes" id="UP000076727"/>
    </source>
</evidence>
<feature type="compositionally biased region" description="Basic residues" evidence="2">
    <location>
        <begin position="1"/>
        <end position="12"/>
    </location>
</feature>
<sequence>MASQKPGKKVATQKKEKLFHPQSRKAEQLMRVQQRKSKLADLAKARLDKQKIQADIFTFFYHALPAEGVLTLDDLHAIVRDVWLKRFNEDLEEERKSRRKGRPKSTREQKLEELKLQEAELYRTGMEVLDLTHPRNVQLFRMWDQKEVAYIKQLRFIRISSESPELVLVSKTGRHPSLIARPDPLAEPGDHQMDTDDSDEAPLLIEPPSRFASTIMTMDEPA</sequence>
<dbReference type="Gene3D" id="1.20.1440.170">
    <property type="entry name" value="Translation machinery-associated protein 16-like"/>
    <property type="match status" value="1"/>
</dbReference>
<dbReference type="InterPro" id="IPR038356">
    <property type="entry name" value="Tma16_sf"/>
</dbReference>
<feature type="region of interest" description="Disordered" evidence="2">
    <location>
        <begin position="178"/>
        <end position="202"/>
    </location>
</feature>
<organism evidence="3 4">
    <name type="scientific">Daedalea quercina L-15889</name>
    <dbReference type="NCBI Taxonomy" id="1314783"/>
    <lineage>
        <taxon>Eukaryota</taxon>
        <taxon>Fungi</taxon>
        <taxon>Dikarya</taxon>
        <taxon>Basidiomycota</taxon>
        <taxon>Agaricomycotina</taxon>
        <taxon>Agaricomycetes</taxon>
        <taxon>Polyporales</taxon>
        <taxon>Fomitopsis</taxon>
    </lineage>
</organism>
<dbReference type="OrthoDB" id="270284at2759"/>
<dbReference type="AlphaFoldDB" id="A0A165MGP8"/>
<accession>A0A165MGP8</accession>
<dbReference type="Pfam" id="PF11176">
    <property type="entry name" value="Tma16"/>
    <property type="match status" value="1"/>
</dbReference>
<dbReference type="InterPro" id="IPR021346">
    <property type="entry name" value="Tma16"/>
</dbReference>
<evidence type="ECO:0000313" key="3">
    <source>
        <dbReference type="EMBL" id="KZT65663.1"/>
    </source>
</evidence>
<evidence type="ECO:0000256" key="2">
    <source>
        <dbReference type="SAM" id="MobiDB-lite"/>
    </source>
</evidence>
<dbReference type="PANTHER" id="PTHR13349:SF2">
    <property type="entry name" value="TRANSLATION MACHINERY-ASSOCIATED PROTEIN 16"/>
    <property type="match status" value="1"/>
</dbReference>
<dbReference type="PANTHER" id="PTHR13349">
    <property type="entry name" value="TRANSLATION MACHINERY-ASSOCIATED PROTEIN 16"/>
    <property type="match status" value="1"/>
</dbReference>
<feature type="region of interest" description="Disordered" evidence="2">
    <location>
        <begin position="1"/>
        <end position="23"/>
    </location>
</feature>
<dbReference type="Proteomes" id="UP000076727">
    <property type="component" value="Unassembled WGS sequence"/>
</dbReference>
<gene>
    <name evidence="3" type="ORF">DAEQUDRAFT_676490</name>
</gene>
<reference evidence="3 4" key="1">
    <citation type="journal article" date="2016" name="Mol. Biol. Evol.">
        <title>Comparative Genomics of Early-Diverging Mushroom-Forming Fungi Provides Insights into the Origins of Lignocellulose Decay Capabilities.</title>
        <authorList>
            <person name="Nagy L.G."/>
            <person name="Riley R."/>
            <person name="Tritt A."/>
            <person name="Adam C."/>
            <person name="Daum C."/>
            <person name="Floudas D."/>
            <person name="Sun H."/>
            <person name="Yadav J.S."/>
            <person name="Pangilinan J."/>
            <person name="Larsson K.H."/>
            <person name="Matsuura K."/>
            <person name="Barry K."/>
            <person name="Labutti K."/>
            <person name="Kuo R."/>
            <person name="Ohm R.A."/>
            <person name="Bhattacharya S.S."/>
            <person name="Shirouzu T."/>
            <person name="Yoshinaga Y."/>
            <person name="Martin F.M."/>
            <person name="Grigoriev I.V."/>
            <person name="Hibbett D.S."/>
        </authorList>
    </citation>
    <scope>NUCLEOTIDE SEQUENCE [LARGE SCALE GENOMIC DNA]</scope>
    <source>
        <strain evidence="3 4">L-15889</strain>
    </source>
</reference>
<comment type="similarity">
    <text evidence="1">Belongs to the TMA16 family.</text>
</comment>
<dbReference type="EMBL" id="KV429102">
    <property type="protein sequence ID" value="KZT65663.1"/>
    <property type="molecule type" value="Genomic_DNA"/>
</dbReference>
<evidence type="ECO:0000256" key="1">
    <source>
        <dbReference type="ARBA" id="ARBA00034127"/>
    </source>
</evidence>
<name>A0A165MGP8_9APHY</name>